<comment type="subcellular location">
    <subcellularLocation>
        <location evidence="5">Cytoplasm</location>
    </subcellularLocation>
</comment>
<keyword evidence="1 5" id="KW-0963">Cytoplasm</keyword>
<dbReference type="Pfam" id="PF00076">
    <property type="entry name" value="RRM_1"/>
    <property type="match status" value="1"/>
</dbReference>
<dbReference type="Proteomes" id="UP000594454">
    <property type="component" value="Chromosome 1"/>
</dbReference>
<keyword evidence="4 5" id="KW-0648">Protein biosynthesis</keyword>
<name>A0A7R8YLN1_HERIL</name>
<reference evidence="8 9" key="1">
    <citation type="submission" date="2020-11" db="EMBL/GenBank/DDBJ databases">
        <authorList>
            <person name="Wallbank WR R."/>
            <person name="Pardo Diaz C."/>
            <person name="Kozak K."/>
            <person name="Martin S."/>
            <person name="Jiggins C."/>
            <person name="Moest M."/>
            <person name="Warren A I."/>
            <person name="Generalovic N T."/>
            <person name="Byers J.R.P. K."/>
            <person name="Montejo-Kovacevich G."/>
            <person name="Yen C E."/>
        </authorList>
    </citation>
    <scope>NUCLEOTIDE SEQUENCE [LARGE SCALE GENOMIC DNA]</scope>
</reference>
<keyword evidence="3 6" id="KW-0694">RNA-binding</keyword>
<evidence type="ECO:0000313" key="9">
    <source>
        <dbReference type="Proteomes" id="UP000594454"/>
    </source>
</evidence>
<dbReference type="SMART" id="SM00360">
    <property type="entry name" value="RRM"/>
    <property type="match status" value="1"/>
</dbReference>
<dbReference type="InterPro" id="IPR017334">
    <property type="entry name" value="eIF3_g"/>
</dbReference>
<evidence type="ECO:0000313" key="8">
    <source>
        <dbReference type="EMBL" id="CAD7077706.1"/>
    </source>
</evidence>
<evidence type="ECO:0000259" key="7">
    <source>
        <dbReference type="PROSITE" id="PS50102"/>
    </source>
</evidence>
<dbReference type="Gene3D" id="3.30.70.330">
    <property type="match status" value="1"/>
</dbReference>
<dbReference type="InParanoid" id="A0A7R8YLN1"/>
<evidence type="ECO:0000256" key="5">
    <source>
        <dbReference type="HAMAP-Rule" id="MF_03006"/>
    </source>
</evidence>
<dbReference type="AlphaFoldDB" id="A0A7R8YLN1"/>
<dbReference type="FunCoup" id="A0A7R8YLN1">
    <property type="interactions" value="1616"/>
</dbReference>
<dbReference type="GO" id="GO:0003743">
    <property type="term" value="F:translation initiation factor activity"/>
    <property type="evidence" value="ECO:0007669"/>
    <property type="project" value="UniProtKB-UniRule"/>
</dbReference>
<dbReference type="GO" id="GO:0033290">
    <property type="term" value="C:eukaryotic 48S preinitiation complex"/>
    <property type="evidence" value="ECO:0007669"/>
    <property type="project" value="UniProtKB-UniRule"/>
</dbReference>
<keyword evidence="2 5" id="KW-0396">Initiation factor</keyword>
<comment type="similarity">
    <text evidence="5">Belongs to the eIF-3 subunit G family.</text>
</comment>
<dbReference type="CDD" id="cd12408">
    <property type="entry name" value="RRM_eIF3G_like"/>
    <property type="match status" value="1"/>
</dbReference>
<dbReference type="SUPFAM" id="SSF54928">
    <property type="entry name" value="RNA-binding domain, RBD"/>
    <property type="match status" value="1"/>
</dbReference>
<dbReference type="GO" id="GO:0016282">
    <property type="term" value="C:eukaryotic 43S preinitiation complex"/>
    <property type="evidence" value="ECO:0007669"/>
    <property type="project" value="UniProtKB-UniRule"/>
</dbReference>
<dbReference type="InterPro" id="IPR000504">
    <property type="entry name" value="RRM_dom"/>
</dbReference>
<dbReference type="InterPro" id="IPR024675">
    <property type="entry name" value="eIF3g_N"/>
</dbReference>
<dbReference type="InterPro" id="IPR035979">
    <property type="entry name" value="RBD_domain_sf"/>
</dbReference>
<dbReference type="InterPro" id="IPR012677">
    <property type="entry name" value="Nucleotide-bd_a/b_plait_sf"/>
</dbReference>
<dbReference type="FunFam" id="3.30.70.330:FF:000828">
    <property type="entry name" value="Eukaryotic translation initiation factor 3 subunit G"/>
    <property type="match status" value="1"/>
</dbReference>
<evidence type="ECO:0000256" key="2">
    <source>
        <dbReference type="ARBA" id="ARBA00022540"/>
    </source>
</evidence>
<evidence type="ECO:0000256" key="6">
    <source>
        <dbReference type="PROSITE-ProRule" id="PRU00176"/>
    </source>
</evidence>
<comment type="subunit">
    <text evidence="5">Component of the eukaryotic translation initiation factor 3 (eIF-3) complex.</text>
</comment>
<keyword evidence="9" id="KW-1185">Reference proteome</keyword>
<dbReference type="PIRSF" id="PIRSF037949">
    <property type="entry name" value="Transl_init_eIF-3_RNA-bind"/>
    <property type="match status" value="1"/>
</dbReference>
<dbReference type="PROSITE" id="PS50102">
    <property type="entry name" value="RRM"/>
    <property type="match status" value="1"/>
</dbReference>
<dbReference type="OMA" id="ICQGDHF"/>
<dbReference type="InterPro" id="IPR034240">
    <property type="entry name" value="eIF3G_RRM"/>
</dbReference>
<sequence length="270" mass="30190">MPAIDDIKSSWADEVELDQGELPAPSEIIENGHKIVTEYKYNNDDKKIKVVRTYKITKRAVPKVIAERKTWAKFGDSEHDKPGPNSHTTMVAEDVYMQFLSSKEEEKANDNILDQIKNIGKCRICSGEHWSAHCPFKGTVMDTSKLMESKPAVPAAVPAETSKSGKYIPPFLKDSQKGGTGMRGRDDTAAIRISNLSESITESDLEELVKKIGQHSKMYLARDKNTGLCKGFAYVHFKQRKDAAAAIEILNGHGYDHLILNVEWSKPQNN</sequence>
<dbReference type="CDD" id="cd12933">
    <property type="entry name" value="eIF3G"/>
    <property type="match status" value="1"/>
</dbReference>
<dbReference type="EMBL" id="LR899009">
    <property type="protein sequence ID" value="CAD7077706.1"/>
    <property type="molecule type" value="Genomic_DNA"/>
</dbReference>
<protein>
    <recommendedName>
        <fullName evidence="5">Eukaryotic translation initiation factor 3 subunit G</fullName>
        <shortName evidence="5">eIF3g</shortName>
    </recommendedName>
    <alternativeName>
        <fullName evidence="5">Eukaryotic translation initiation factor 3 RNA-binding subunit</fullName>
        <shortName evidence="5">eIF-3 RNA-binding subunit</shortName>
    </alternativeName>
    <alternativeName>
        <fullName evidence="5">Eukaryotic translation initiation factor 3 subunit 4</fullName>
    </alternativeName>
</protein>
<dbReference type="GO" id="GO:0001732">
    <property type="term" value="P:formation of cytoplasmic translation initiation complex"/>
    <property type="evidence" value="ECO:0007669"/>
    <property type="project" value="UniProtKB-UniRule"/>
</dbReference>
<evidence type="ECO:0000256" key="1">
    <source>
        <dbReference type="ARBA" id="ARBA00022490"/>
    </source>
</evidence>
<dbReference type="HAMAP" id="MF_03006">
    <property type="entry name" value="eIF3g"/>
    <property type="match status" value="1"/>
</dbReference>
<dbReference type="PANTHER" id="PTHR10352">
    <property type="entry name" value="EUKARYOTIC TRANSLATION INITIATION FACTOR 3 SUBUNIT G"/>
    <property type="match status" value="1"/>
</dbReference>
<dbReference type="GO" id="GO:0003723">
    <property type="term" value="F:RNA binding"/>
    <property type="evidence" value="ECO:0007669"/>
    <property type="project" value="UniProtKB-UniRule"/>
</dbReference>
<comment type="function">
    <text evidence="5">RNA-binding component of the eukaryotic translation initiation factor 3 (eIF-3) complex, which is involved in protein synthesis of a specialized repertoire of mRNAs and, together with other initiation factors, stimulates binding of mRNA and methionyl-tRNAi to the 40S ribosome. The eIF-3 complex specifically targets and initiates translation of a subset of mRNAs involved in cell proliferation. This subunit can bind 18S rRNA.</text>
</comment>
<dbReference type="GO" id="GO:0005852">
    <property type="term" value="C:eukaryotic translation initiation factor 3 complex"/>
    <property type="evidence" value="ECO:0007669"/>
    <property type="project" value="UniProtKB-UniRule"/>
</dbReference>
<accession>A0A7R8YLN1</accession>
<evidence type="ECO:0000256" key="3">
    <source>
        <dbReference type="ARBA" id="ARBA00022884"/>
    </source>
</evidence>
<gene>
    <name evidence="8" type="ORF">HERILL_LOCUS1028</name>
</gene>
<dbReference type="OrthoDB" id="639027at2759"/>
<evidence type="ECO:0000256" key="4">
    <source>
        <dbReference type="ARBA" id="ARBA00022917"/>
    </source>
</evidence>
<proteinExistence type="inferred from homology"/>
<feature type="domain" description="RRM" evidence="7">
    <location>
        <begin position="189"/>
        <end position="267"/>
    </location>
</feature>
<organism evidence="8 9">
    <name type="scientific">Hermetia illucens</name>
    <name type="common">Black soldier fly</name>
    <dbReference type="NCBI Taxonomy" id="343691"/>
    <lineage>
        <taxon>Eukaryota</taxon>
        <taxon>Metazoa</taxon>
        <taxon>Ecdysozoa</taxon>
        <taxon>Arthropoda</taxon>
        <taxon>Hexapoda</taxon>
        <taxon>Insecta</taxon>
        <taxon>Pterygota</taxon>
        <taxon>Neoptera</taxon>
        <taxon>Endopterygota</taxon>
        <taxon>Diptera</taxon>
        <taxon>Brachycera</taxon>
        <taxon>Stratiomyomorpha</taxon>
        <taxon>Stratiomyidae</taxon>
        <taxon>Hermetiinae</taxon>
        <taxon>Hermetia</taxon>
    </lineage>
</organism>
<dbReference type="Pfam" id="PF12353">
    <property type="entry name" value="eIF3g"/>
    <property type="match status" value="1"/>
</dbReference>